<gene>
    <name evidence="2" type="ORF">MENT_LOCUS24813</name>
</gene>
<name>A0A6V7VE71_MELEN</name>
<keyword evidence="1" id="KW-0472">Membrane</keyword>
<organism evidence="2 3">
    <name type="scientific">Meloidogyne enterolobii</name>
    <name type="common">Root-knot nematode worm</name>
    <name type="synonym">Meloidogyne mayaguensis</name>
    <dbReference type="NCBI Taxonomy" id="390850"/>
    <lineage>
        <taxon>Eukaryota</taxon>
        <taxon>Metazoa</taxon>
        <taxon>Ecdysozoa</taxon>
        <taxon>Nematoda</taxon>
        <taxon>Chromadorea</taxon>
        <taxon>Rhabditida</taxon>
        <taxon>Tylenchina</taxon>
        <taxon>Tylenchomorpha</taxon>
        <taxon>Tylenchoidea</taxon>
        <taxon>Meloidogynidae</taxon>
        <taxon>Meloidogyninae</taxon>
        <taxon>Meloidogyne</taxon>
    </lineage>
</organism>
<sequence>MLNLVNFKYPLKKRFSVDDVAVVGNVVFDVIAYLLSSDLMVM</sequence>
<dbReference type="Proteomes" id="UP000580250">
    <property type="component" value="Unassembled WGS sequence"/>
</dbReference>
<evidence type="ECO:0000256" key="1">
    <source>
        <dbReference type="SAM" id="Phobius"/>
    </source>
</evidence>
<evidence type="ECO:0000313" key="2">
    <source>
        <dbReference type="EMBL" id="CAD2173217.1"/>
    </source>
</evidence>
<comment type="caution">
    <text evidence="2">The sequence shown here is derived from an EMBL/GenBank/DDBJ whole genome shotgun (WGS) entry which is preliminary data.</text>
</comment>
<keyword evidence="1" id="KW-1133">Transmembrane helix</keyword>
<keyword evidence="1" id="KW-0812">Transmembrane</keyword>
<evidence type="ECO:0000313" key="3">
    <source>
        <dbReference type="Proteomes" id="UP000580250"/>
    </source>
</evidence>
<dbReference type="AlphaFoldDB" id="A0A6V7VE71"/>
<reference evidence="2 3" key="1">
    <citation type="submission" date="2020-08" db="EMBL/GenBank/DDBJ databases">
        <authorList>
            <person name="Koutsovoulos G."/>
            <person name="Danchin GJ E."/>
        </authorList>
    </citation>
    <scope>NUCLEOTIDE SEQUENCE [LARGE SCALE GENOMIC DNA]</scope>
</reference>
<protein>
    <submittedName>
        <fullName evidence="2">Uncharacterized protein</fullName>
    </submittedName>
</protein>
<feature type="transmembrane region" description="Helical" evidence="1">
    <location>
        <begin position="20"/>
        <end position="41"/>
    </location>
</feature>
<proteinExistence type="predicted"/>
<dbReference type="EMBL" id="CAJEWN010000214">
    <property type="protein sequence ID" value="CAD2173217.1"/>
    <property type="molecule type" value="Genomic_DNA"/>
</dbReference>
<accession>A0A6V7VE71</accession>